<name>A0A8T0KSI2_PHAAN</name>
<dbReference type="Proteomes" id="UP000743370">
    <property type="component" value="Unassembled WGS sequence"/>
</dbReference>
<evidence type="ECO:0000313" key="3">
    <source>
        <dbReference type="Proteomes" id="UP000743370"/>
    </source>
</evidence>
<comment type="caution">
    <text evidence="2">The sequence shown here is derived from an EMBL/GenBank/DDBJ whole genome shotgun (WGS) entry which is preliminary data.</text>
</comment>
<evidence type="ECO:0000313" key="2">
    <source>
        <dbReference type="EMBL" id="KAG2402947.1"/>
    </source>
</evidence>
<gene>
    <name evidence="2" type="ORF">HKW66_Vig0247840</name>
</gene>
<evidence type="ECO:0000256" key="1">
    <source>
        <dbReference type="SAM" id="MobiDB-lite"/>
    </source>
</evidence>
<dbReference type="AlphaFoldDB" id="A0A8T0KSI2"/>
<accession>A0A8T0KSI2</accession>
<proteinExistence type="predicted"/>
<organism evidence="2 3">
    <name type="scientific">Phaseolus angularis</name>
    <name type="common">Azuki bean</name>
    <name type="synonym">Vigna angularis</name>
    <dbReference type="NCBI Taxonomy" id="3914"/>
    <lineage>
        <taxon>Eukaryota</taxon>
        <taxon>Viridiplantae</taxon>
        <taxon>Streptophyta</taxon>
        <taxon>Embryophyta</taxon>
        <taxon>Tracheophyta</taxon>
        <taxon>Spermatophyta</taxon>
        <taxon>Magnoliopsida</taxon>
        <taxon>eudicotyledons</taxon>
        <taxon>Gunneridae</taxon>
        <taxon>Pentapetalae</taxon>
        <taxon>rosids</taxon>
        <taxon>fabids</taxon>
        <taxon>Fabales</taxon>
        <taxon>Fabaceae</taxon>
        <taxon>Papilionoideae</taxon>
        <taxon>50 kb inversion clade</taxon>
        <taxon>NPAAA clade</taxon>
        <taxon>indigoferoid/millettioid clade</taxon>
        <taxon>Phaseoleae</taxon>
        <taxon>Vigna</taxon>
    </lineage>
</organism>
<reference evidence="2 3" key="1">
    <citation type="submission" date="2020-05" db="EMBL/GenBank/DDBJ databases">
        <title>Vigna angularis (adzuki bean) Var. LongXiaoDou No. 4 denovo assembly.</title>
        <authorList>
            <person name="Xiang H."/>
        </authorList>
    </citation>
    <scope>NUCLEOTIDE SEQUENCE [LARGE SCALE GENOMIC DNA]</scope>
    <source>
        <tissue evidence="2">Leaf</tissue>
    </source>
</reference>
<feature type="region of interest" description="Disordered" evidence="1">
    <location>
        <begin position="180"/>
        <end position="224"/>
    </location>
</feature>
<feature type="compositionally biased region" description="Low complexity" evidence="1">
    <location>
        <begin position="180"/>
        <end position="196"/>
    </location>
</feature>
<sequence length="224" mass="24261">MPSVLDFGGAATADPASVREASWWAATLDPSHPEAHVQLSWRKKQTRLDALGATTGDELEQEKKWKKQQLEKFFGPAMKLEKSPAVGAATADPASVREASWWAATLDPSHPEAHVQLSWRKKQTRLDALGATTGDELEQEKKWKKQQLEKFFGPAMKLEKSPAVEDTTRKMNVMEEAAKANGAAGAVQRGAVQQGQRSGGKAAEAVQQGRCSTGGSVGAVQRCR</sequence>
<dbReference type="EMBL" id="JABFOF010000003">
    <property type="protein sequence ID" value="KAG2402947.1"/>
    <property type="molecule type" value="Genomic_DNA"/>
</dbReference>
<protein>
    <submittedName>
        <fullName evidence="2">Uncharacterized protein</fullName>
    </submittedName>
</protein>